<comment type="subcellular location">
    <subcellularLocation>
        <location evidence="6 7">Peroxisome membrane</location>
    </subcellularLocation>
</comment>
<dbReference type="GO" id="GO:1990429">
    <property type="term" value="C:peroxisomal importomer complex"/>
    <property type="evidence" value="ECO:0007669"/>
    <property type="project" value="TreeGrafter"/>
</dbReference>
<protein>
    <recommendedName>
        <fullName evidence="4 7">Peroxisomal membrane protein PEX14</fullName>
    </recommendedName>
    <alternativeName>
        <fullName evidence="5 7">Peroxin-14</fullName>
    </alternativeName>
</protein>
<dbReference type="AlphaFoldDB" id="A0AAN6VYF2"/>
<keyword evidence="7" id="KW-0653">Protein transport</keyword>
<dbReference type="GO" id="GO:0005102">
    <property type="term" value="F:signaling receptor binding"/>
    <property type="evidence" value="ECO:0007669"/>
    <property type="project" value="TreeGrafter"/>
</dbReference>
<keyword evidence="7" id="KW-0813">Transport</keyword>
<evidence type="ECO:0000259" key="9">
    <source>
        <dbReference type="Pfam" id="PF04695"/>
    </source>
</evidence>
<reference evidence="10" key="2">
    <citation type="submission" date="2023-05" db="EMBL/GenBank/DDBJ databases">
        <authorList>
            <consortium name="Lawrence Berkeley National Laboratory"/>
            <person name="Steindorff A."/>
            <person name="Hensen N."/>
            <person name="Bonometti L."/>
            <person name="Westerberg I."/>
            <person name="Brannstrom I.O."/>
            <person name="Guillou S."/>
            <person name="Cros-Aarteil S."/>
            <person name="Calhoun S."/>
            <person name="Haridas S."/>
            <person name="Kuo A."/>
            <person name="Mondo S."/>
            <person name="Pangilinan J."/>
            <person name="Riley R."/>
            <person name="Labutti K."/>
            <person name="Andreopoulos B."/>
            <person name="Lipzen A."/>
            <person name="Chen C."/>
            <person name="Yanf M."/>
            <person name="Daum C."/>
            <person name="Ng V."/>
            <person name="Clum A."/>
            <person name="Ohm R."/>
            <person name="Martin F."/>
            <person name="Silar P."/>
            <person name="Natvig D."/>
            <person name="Lalanne C."/>
            <person name="Gautier V."/>
            <person name="Ament-Velasquez S.L."/>
            <person name="Kruys A."/>
            <person name="Hutchinson M.I."/>
            <person name="Powell A.J."/>
            <person name="Barry K."/>
            <person name="Miller A.N."/>
            <person name="Grigoriev I.V."/>
            <person name="Debuchy R."/>
            <person name="Gladieux P."/>
            <person name="Thoren M.H."/>
            <person name="Johannesson H."/>
        </authorList>
    </citation>
    <scope>NUCLEOTIDE SEQUENCE</scope>
    <source>
        <strain evidence="10">CBS 892.96</strain>
    </source>
</reference>
<feature type="compositionally biased region" description="Basic and acidic residues" evidence="8">
    <location>
        <begin position="37"/>
        <end position="55"/>
    </location>
</feature>
<dbReference type="PANTHER" id="PTHR23058:SF5">
    <property type="entry name" value="PEROXISOMAL MEMBRANE PROTEIN PEX14"/>
    <property type="match status" value="1"/>
</dbReference>
<evidence type="ECO:0000256" key="3">
    <source>
        <dbReference type="ARBA" id="ARBA00023140"/>
    </source>
</evidence>
<reference evidence="10" key="1">
    <citation type="journal article" date="2023" name="Mol. Phylogenet. Evol.">
        <title>Genome-scale phylogeny and comparative genomics of the fungal order Sordariales.</title>
        <authorList>
            <person name="Hensen N."/>
            <person name="Bonometti L."/>
            <person name="Westerberg I."/>
            <person name="Brannstrom I.O."/>
            <person name="Guillou S."/>
            <person name="Cros-Aarteil S."/>
            <person name="Calhoun S."/>
            <person name="Haridas S."/>
            <person name="Kuo A."/>
            <person name="Mondo S."/>
            <person name="Pangilinan J."/>
            <person name="Riley R."/>
            <person name="LaButti K."/>
            <person name="Andreopoulos B."/>
            <person name="Lipzen A."/>
            <person name="Chen C."/>
            <person name="Yan M."/>
            <person name="Daum C."/>
            <person name="Ng V."/>
            <person name="Clum A."/>
            <person name="Steindorff A."/>
            <person name="Ohm R.A."/>
            <person name="Martin F."/>
            <person name="Silar P."/>
            <person name="Natvig D.O."/>
            <person name="Lalanne C."/>
            <person name="Gautier V."/>
            <person name="Ament-Velasquez S.L."/>
            <person name="Kruys A."/>
            <person name="Hutchinson M.I."/>
            <person name="Powell A.J."/>
            <person name="Barry K."/>
            <person name="Miller A.N."/>
            <person name="Grigoriev I.V."/>
            <person name="Debuchy R."/>
            <person name="Gladieux P."/>
            <person name="Hiltunen Thoren M."/>
            <person name="Johannesson H."/>
        </authorList>
    </citation>
    <scope>NUCLEOTIDE SEQUENCE</scope>
    <source>
        <strain evidence="10">CBS 892.96</strain>
    </source>
</reference>
<evidence type="ECO:0000313" key="10">
    <source>
        <dbReference type="EMBL" id="KAK4172084.1"/>
    </source>
</evidence>
<organism evidence="10 11">
    <name type="scientific">Triangularia setosa</name>
    <dbReference type="NCBI Taxonomy" id="2587417"/>
    <lineage>
        <taxon>Eukaryota</taxon>
        <taxon>Fungi</taxon>
        <taxon>Dikarya</taxon>
        <taxon>Ascomycota</taxon>
        <taxon>Pezizomycotina</taxon>
        <taxon>Sordariomycetes</taxon>
        <taxon>Sordariomycetidae</taxon>
        <taxon>Sordariales</taxon>
        <taxon>Podosporaceae</taxon>
        <taxon>Triangularia</taxon>
    </lineage>
</organism>
<dbReference type="Proteomes" id="UP001302321">
    <property type="component" value="Unassembled WGS sequence"/>
</dbReference>
<dbReference type="EMBL" id="MU866466">
    <property type="protein sequence ID" value="KAK4172084.1"/>
    <property type="molecule type" value="Genomic_DNA"/>
</dbReference>
<feature type="compositionally biased region" description="Basic and acidic residues" evidence="8">
    <location>
        <begin position="1"/>
        <end position="10"/>
    </location>
</feature>
<sequence length="385" mass="41585">MTDADQKPDPEVPPATEPAVLETPPQNVEPSTNTEAEPTKAESKPESENNTREATIEQARIFLKDTETKKATPEQRAEFLKSKGLSDTDIQDLLKEVTQDAPTPSEAPLTTSPVLLPKEDRPPIITYPEFLTTPTRPPPLITPSGFLNTLYAFGGLSTLIYGTSKFVLEPMVTTLTSSRIELAETANDRLSKLVAKLEETVSEIPVYPNHNNNPSPRVSLDVQSQYDDPTELFHRDIGIQTEDTPRSSLQISTPLFPGNSAAESAMSYQSRRLGGLVSSLKQVNEGLVSQTEGYADVKTVLEVLRDDLDGLASQTSGDYMSGGGGYNMYGSRQEPDDEIKKAKENIRRVKGVLLSTRNFPGSGSTGGGVITAGGGSRSGFGIGVR</sequence>
<dbReference type="GO" id="GO:0005778">
    <property type="term" value="C:peroxisomal membrane"/>
    <property type="evidence" value="ECO:0007669"/>
    <property type="project" value="UniProtKB-SubCell"/>
</dbReference>
<gene>
    <name evidence="10" type="ORF">QBC36DRAFT_81365</name>
</gene>
<feature type="region of interest" description="Disordered" evidence="8">
    <location>
        <begin position="99"/>
        <end position="121"/>
    </location>
</feature>
<keyword evidence="7" id="KW-0472">Membrane</keyword>
<evidence type="ECO:0000256" key="6">
    <source>
        <dbReference type="ARBA" id="ARBA00046271"/>
    </source>
</evidence>
<dbReference type="PANTHER" id="PTHR23058">
    <property type="entry name" value="PEROXISOMAL MEMBRANE PROTEIN PEX14"/>
    <property type="match status" value="1"/>
</dbReference>
<dbReference type="InterPro" id="IPR025655">
    <property type="entry name" value="PEX14"/>
</dbReference>
<proteinExistence type="inferred from homology"/>
<accession>A0AAN6VYF2</accession>
<feature type="compositionally biased region" description="Basic and acidic residues" evidence="8">
    <location>
        <begin position="62"/>
        <end position="77"/>
    </location>
</feature>
<evidence type="ECO:0000256" key="4">
    <source>
        <dbReference type="ARBA" id="ARBA00029502"/>
    </source>
</evidence>
<dbReference type="GO" id="GO:0016560">
    <property type="term" value="P:protein import into peroxisome matrix, docking"/>
    <property type="evidence" value="ECO:0007669"/>
    <property type="project" value="UniProtKB-UniRule"/>
</dbReference>
<dbReference type="Gene3D" id="1.10.10.10">
    <property type="entry name" value="Winged helix-like DNA-binding domain superfamily/Winged helix DNA-binding domain"/>
    <property type="match status" value="1"/>
</dbReference>
<evidence type="ECO:0000256" key="2">
    <source>
        <dbReference type="ARBA" id="ARBA00023010"/>
    </source>
</evidence>
<evidence type="ECO:0000256" key="1">
    <source>
        <dbReference type="ARBA" id="ARBA00005443"/>
    </source>
</evidence>
<dbReference type="InterPro" id="IPR006785">
    <property type="entry name" value="Pex14_N"/>
</dbReference>
<keyword evidence="11" id="KW-1185">Reference proteome</keyword>
<feature type="region of interest" description="Disordered" evidence="8">
    <location>
        <begin position="1"/>
        <end position="77"/>
    </location>
</feature>
<evidence type="ECO:0000256" key="5">
    <source>
        <dbReference type="ARBA" id="ARBA00029691"/>
    </source>
</evidence>
<comment type="function">
    <text evidence="7">Component of the PEX13-PEX14 docking complex, a translocon channel that specifically mediates the import of peroxisomal cargo proteins bound to PEX5 receptor. The PEX13-PEX14 docking complex forms a large import pore which can be opened to a diameter of about 9 nm. Mechanistically, PEX5 receptor along with cargo proteins associates with the PEX14 subunit of the PEX13-PEX14 docking complex in the cytosol, leading to the insertion of the receptor into the organelle membrane with the concomitant translocation of the cargo into the peroxisome matrix.</text>
</comment>
<evidence type="ECO:0000313" key="11">
    <source>
        <dbReference type="Proteomes" id="UP001302321"/>
    </source>
</evidence>
<feature type="compositionally biased region" description="Polar residues" evidence="8">
    <location>
        <begin position="24"/>
        <end position="36"/>
    </location>
</feature>
<comment type="caution">
    <text evidence="10">The sequence shown here is derived from an EMBL/GenBank/DDBJ whole genome shotgun (WGS) entry which is preliminary data.</text>
</comment>
<evidence type="ECO:0000256" key="8">
    <source>
        <dbReference type="SAM" id="MobiDB-lite"/>
    </source>
</evidence>
<feature type="domain" description="Peroxisome membrane anchor protein Pex14p N-terminal" evidence="9">
    <location>
        <begin position="51"/>
        <end position="96"/>
    </location>
</feature>
<keyword evidence="2" id="KW-0811">Translocation</keyword>
<evidence type="ECO:0000256" key="7">
    <source>
        <dbReference type="RuleBase" id="RU367032"/>
    </source>
</evidence>
<keyword evidence="3 7" id="KW-0576">Peroxisome</keyword>
<comment type="similarity">
    <text evidence="1 7">Belongs to the peroxin-14 family.</text>
</comment>
<dbReference type="Pfam" id="PF04695">
    <property type="entry name" value="Pex14_N"/>
    <property type="match status" value="1"/>
</dbReference>
<name>A0AAN6VYF2_9PEZI</name>
<dbReference type="InterPro" id="IPR036388">
    <property type="entry name" value="WH-like_DNA-bd_sf"/>
</dbReference>